<proteinExistence type="predicted"/>
<dbReference type="OrthoDB" id="2147481at2759"/>
<gene>
    <name evidence="4" type="ORF">BCR36DRAFT_581829</name>
</gene>
<feature type="domain" description="DUF4832" evidence="2">
    <location>
        <begin position="546"/>
        <end position="787"/>
    </location>
</feature>
<feature type="domain" description="DUF4874" evidence="3">
    <location>
        <begin position="447"/>
        <end position="523"/>
    </location>
</feature>
<protein>
    <recommendedName>
        <fullName evidence="6">DUF4832 domain-containing protein</fullName>
    </recommendedName>
</protein>
<evidence type="ECO:0000259" key="3">
    <source>
        <dbReference type="Pfam" id="PF16173"/>
    </source>
</evidence>
<dbReference type="STRING" id="1754191.A0A1Y1VFD6"/>
<sequence length="811" mass="93036">MGDILVSKSTESLWTPSDSTFCMSIFEDDLSLINDASVRKNPTIKVKMYTCNGSNLYQHWKMNTISTNYPAVTTNTKVSTTTVTPSSTQSARYTPLSMNESDKPLDNPYRGWFRGAVTVDLNDYPELDCNYINRFHSVRNYRNGLQYLGVRLAEFKDRKISKKALAALDNLLNEYKKRKETVDPTTQIILRFYYDGANNCKTKPNSFDPVISFIDDDNDSDTDSYSKFSQMDDGYLYVNHEDLEYLQDRYNPNILYSNESSKSSIKAKSNTQDNEATDNETENTQVIGYLNDENDLVVLNLNNGMGNTKQIQLSEEMQQKLSYKRKHFGKRFHNKNYKNGIKGKELEDYLEHSVFINDKLNKTKLFENNKKLGRADDSEEYIIKNATISDLNKSYINVAKELQEVGYYQCLEYSPDDPKKCIRSKKVNTYCIYQVSTYTGCEIYSTYDMEPENVNTILIHITQLSDIVNKYKDLVYIYQGSFVGTYGEMHHSNYLDIDNLTRIMDTIEKTFDPSIFLSVRTPRFYRGIKNSFNVMPGVNYTSIINRMGLYNDGMFYSESDYGTYGNSDISVNNGFVSAYRSQEVQFQNTICLNVPNGGEGVFNRNVNDAYTNVSDISKINSLLTSPETYINFYVSEAHARNIHLSYLNDEYDKGLFDHWNKTLAKNIIGTSWNVNGADYIANHLGYRYVIRSSKLLSTNVLDIVIENVGYAPAYVSFNTKVSLVSTSPSQNIEININSDNKKWGFIKQGNEYIKTVTLSINLTNYYSNFKSNSYNVYFNVHDPRTDVDIQLGNTNTYYDGLGYRVGILTIS</sequence>
<reference evidence="4 5" key="2">
    <citation type="submission" date="2016-08" db="EMBL/GenBank/DDBJ databases">
        <title>Pervasive Adenine N6-methylation of Active Genes in Fungi.</title>
        <authorList>
            <consortium name="DOE Joint Genome Institute"/>
            <person name="Mondo S.J."/>
            <person name="Dannebaum R.O."/>
            <person name="Kuo R.C."/>
            <person name="Labutti K."/>
            <person name="Haridas S."/>
            <person name="Kuo A."/>
            <person name="Salamov A."/>
            <person name="Ahrendt S.R."/>
            <person name="Lipzen A."/>
            <person name="Sullivan W."/>
            <person name="Andreopoulos W.B."/>
            <person name="Clum A."/>
            <person name="Lindquist E."/>
            <person name="Daum C."/>
            <person name="Ramamoorthy G.K."/>
            <person name="Gryganskyi A."/>
            <person name="Culley D."/>
            <person name="Magnuson J.K."/>
            <person name="James T.Y."/>
            <person name="O'Malley M.A."/>
            <person name="Stajich J.E."/>
            <person name="Spatafora J.W."/>
            <person name="Visel A."/>
            <person name="Grigoriev I.V."/>
        </authorList>
    </citation>
    <scope>NUCLEOTIDE SEQUENCE [LARGE SCALE GENOMIC DNA]</scope>
    <source>
        <strain evidence="5">finn</strain>
    </source>
</reference>
<evidence type="ECO:0000256" key="1">
    <source>
        <dbReference type="SAM" id="MobiDB-lite"/>
    </source>
</evidence>
<name>A0A1Y1VFD6_9FUNG</name>
<feature type="compositionally biased region" description="Polar residues" evidence="1">
    <location>
        <begin position="89"/>
        <end position="99"/>
    </location>
</feature>
<dbReference type="InterPro" id="IPR032379">
    <property type="entry name" value="DUF4874"/>
</dbReference>
<evidence type="ECO:0000259" key="2">
    <source>
        <dbReference type="Pfam" id="PF16116"/>
    </source>
</evidence>
<evidence type="ECO:0008006" key="6">
    <source>
        <dbReference type="Google" id="ProtNLM"/>
    </source>
</evidence>
<dbReference type="AlphaFoldDB" id="A0A1Y1VFD6"/>
<feature type="compositionally biased region" description="Polar residues" evidence="1">
    <location>
        <begin position="261"/>
        <end position="274"/>
    </location>
</feature>
<feature type="region of interest" description="Disordered" evidence="1">
    <location>
        <begin position="261"/>
        <end position="281"/>
    </location>
</feature>
<organism evidence="4 5">
    <name type="scientific">Piromyces finnis</name>
    <dbReference type="NCBI Taxonomy" id="1754191"/>
    <lineage>
        <taxon>Eukaryota</taxon>
        <taxon>Fungi</taxon>
        <taxon>Fungi incertae sedis</taxon>
        <taxon>Chytridiomycota</taxon>
        <taxon>Chytridiomycota incertae sedis</taxon>
        <taxon>Neocallimastigomycetes</taxon>
        <taxon>Neocallimastigales</taxon>
        <taxon>Neocallimastigaceae</taxon>
        <taxon>Piromyces</taxon>
    </lineage>
</organism>
<evidence type="ECO:0000313" key="4">
    <source>
        <dbReference type="EMBL" id="ORX54193.1"/>
    </source>
</evidence>
<accession>A0A1Y1VFD6</accession>
<dbReference type="Pfam" id="PF16116">
    <property type="entry name" value="DUF4832"/>
    <property type="match status" value="1"/>
</dbReference>
<dbReference type="EMBL" id="MCFH01000011">
    <property type="protein sequence ID" value="ORX54193.1"/>
    <property type="molecule type" value="Genomic_DNA"/>
</dbReference>
<reference evidence="4 5" key="1">
    <citation type="submission" date="2016-08" db="EMBL/GenBank/DDBJ databases">
        <title>Genomes of anaerobic fungi encode conserved fungal cellulosomes for biomass hydrolysis.</title>
        <authorList>
            <consortium name="DOE Joint Genome Institute"/>
            <person name="Haitjema C.H."/>
            <person name="Gilmore S.P."/>
            <person name="Henske J.K."/>
            <person name="Solomon K.V."/>
            <person name="De Groot R."/>
            <person name="Kuo A."/>
            <person name="Mondo S.J."/>
            <person name="Salamov A.A."/>
            <person name="Labutti K."/>
            <person name="Zhao Z."/>
            <person name="Chiniquy J."/>
            <person name="Barry K."/>
            <person name="Brewer H.M."/>
            <person name="Purvine S.O."/>
            <person name="Wright A.T."/>
            <person name="Boxma B."/>
            <person name="Van Alen T."/>
            <person name="Hackstein J.H."/>
            <person name="Baker S.E."/>
            <person name="Grigoriev I.V."/>
            <person name="O'Malley M.A."/>
        </authorList>
    </citation>
    <scope>NUCLEOTIDE SEQUENCE [LARGE SCALE GENOMIC DNA]</scope>
    <source>
        <strain evidence="5">finn</strain>
    </source>
</reference>
<dbReference type="InterPro" id="IPR032267">
    <property type="entry name" value="DUF4832"/>
</dbReference>
<comment type="caution">
    <text evidence="4">The sequence shown here is derived from an EMBL/GenBank/DDBJ whole genome shotgun (WGS) entry which is preliminary data.</text>
</comment>
<feature type="region of interest" description="Disordered" evidence="1">
    <location>
        <begin position="80"/>
        <end position="100"/>
    </location>
</feature>
<keyword evidence="5" id="KW-1185">Reference proteome</keyword>
<dbReference type="Pfam" id="PF16173">
    <property type="entry name" value="DUF4874"/>
    <property type="match status" value="1"/>
</dbReference>
<evidence type="ECO:0000313" key="5">
    <source>
        <dbReference type="Proteomes" id="UP000193719"/>
    </source>
</evidence>
<dbReference type="Proteomes" id="UP000193719">
    <property type="component" value="Unassembled WGS sequence"/>
</dbReference>